<feature type="compositionally biased region" description="Polar residues" evidence="6">
    <location>
        <begin position="419"/>
        <end position="431"/>
    </location>
</feature>
<feature type="region of interest" description="Disordered" evidence="6">
    <location>
        <begin position="142"/>
        <end position="190"/>
    </location>
</feature>
<dbReference type="GO" id="GO:0032012">
    <property type="term" value="P:regulation of ARF protein signal transduction"/>
    <property type="evidence" value="ECO:0007669"/>
    <property type="project" value="TreeGrafter"/>
</dbReference>
<dbReference type="EMBL" id="JARKHS020023308">
    <property type="protein sequence ID" value="KAK8768893.1"/>
    <property type="molecule type" value="Genomic_DNA"/>
</dbReference>
<dbReference type="AlphaFoldDB" id="A0AAQ4E2F3"/>
<dbReference type="InterPro" id="IPR037278">
    <property type="entry name" value="ARFGAP/RecO"/>
</dbReference>
<gene>
    <name evidence="8" type="ORF">V5799_014633</name>
</gene>
<dbReference type="Gene3D" id="1.10.220.150">
    <property type="entry name" value="Arf GTPase activating protein"/>
    <property type="match status" value="1"/>
</dbReference>
<evidence type="ECO:0000256" key="4">
    <source>
        <dbReference type="ARBA" id="ARBA00022833"/>
    </source>
</evidence>
<proteinExistence type="predicted"/>
<feature type="domain" description="Arf-GAP" evidence="7">
    <location>
        <begin position="26"/>
        <end position="145"/>
    </location>
</feature>
<keyword evidence="3 5" id="KW-0863">Zinc-finger</keyword>
<dbReference type="FunFam" id="1.10.220.150:FF:000014">
    <property type="entry name" value="ADP-ribosylation factor GTPase-activating protein"/>
    <property type="match status" value="1"/>
</dbReference>
<feature type="compositionally biased region" description="Polar residues" evidence="6">
    <location>
        <begin position="533"/>
        <end position="550"/>
    </location>
</feature>
<dbReference type="GO" id="GO:0005096">
    <property type="term" value="F:GTPase activator activity"/>
    <property type="evidence" value="ECO:0007669"/>
    <property type="project" value="UniProtKB-KW"/>
</dbReference>
<dbReference type="PANTHER" id="PTHR46395:SF1">
    <property type="entry name" value="ADP-RIBOSYLATION FACTOR GTPASE-ACTIVATING PROTEIN 1"/>
    <property type="match status" value="1"/>
</dbReference>
<reference evidence="8 9" key="1">
    <citation type="journal article" date="2023" name="Arcadia Sci">
        <title>De novo assembly of a long-read Amblyomma americanum tick genome.</title>
        <authorList>
            <person name="Chou S."/>
            <person name="Poskanzer K.E."/>
            <person name="Rollins M."/>
            <person name="Thuy-Boun P.S."/>
        </authorList>
    </citation>
    <scope>NUCLEOTIDE SEQUENCE [LARGE SCALE GENOMIC DNA]</scope>
    <source>
        <strain evidence="8">F_SG_1</strain>
        <tissue evidence="8">Salivary glands</tissue>
    </source>
</reference>
<dbReference type="PRINTS" id="PR00405">
    <property type="entry name" value="REVINTRACTNG"/>
</dbReference>
<keyword evidence="9" id="KW-1185">Reference proteome</keyword>
<evidence type="ECO:0000256" key="2">
    <source>
        <dbReference type="ARBA" id="ARBA00022723"/>
    </source>
</evidence>
<feature type="region of interest" description="Disordered" evidence="6">
    <location>
        <begin position="348"/>
        <end position="550"/>
    </location>
</feature>
<dbReference type="GO" id="GO:0008270">
    <property type="term" value="F:zinc ion binding"/>
    <property type="evidence" value="ECO:0007669"/>
    <property type="project" value="UniProtKB-KW"/>
</dbReference>
<accession>A0AAQ4E2F3</accession>
<feature type="compositionally biased region" description="Low complexity" evidence="6">
    <location>
        <begin position="445"/>
        <end position="488"/>
    </location>
</feature>
<keyword evidence="1" id="KW-0343">GTPase activation</keyword>
<dbReference type="CDD" id="cd08830">
    <property type="entry name" value="ArfGap_ArfGap1"/>
    <property type="match status" value="1"/>
</dbReference>
<dbReference type="Pfam" id="PF01412">
    <property type="entry name" value="ArfGap"/>
    <property type="match status" value="1"/>
</dbReference>
<dbReference type="InterPro" id="IPR038508">
    <property type="entry name" value="ArfGAP_dom_sf"/>
</dbReference>
<evidence type="ECO:0000256" key="3">
    <source>
        <dbReference type="ARBA" id="ARBA00022771"/>
    </source>
</evidence>
<feature type="compositionally biased region" description="Low complexity" evidence="6">
    <location>
        <begin position="356"/>
        <end position="367"/>
    </location>
</feature>
<dbReference type="Proteomes" id="UP001321473">
    <property type="component" value="Unassembled WGS sequence"/>
</dbReference>
<keyword evidence="2" id="KW-0479">Metal-binding</keyword>
<comment type="caution">
    <text evidence="8">The sequence shown here is derived from an EMBL/GenBank/DDBJ whole genome shotgun (WGS) entry which is preliminary data.</text>
</comment>
<sequence length="550" mass="59132">MAAKRDVAANAGGRNRHSRLVRAGTAAVLQLVPTEPRDSNNKCFECGAHNPQWVSVTYGIWICLECSGKHRGLGVHLSFVRSITMDKWKDLELEKMRIGGNDKARRFLEAQPDWDPCAPLAQRYDSKAAALYRDKIATEAQGKTWSAETSSGRHHVTRTFPKSSSGPDLKQQSYATSRFDDSGSRPEDWSGGYQSYNFSSEQVASHRDDFFSRVQAQNAMRPDDVPPSQGGRYSGFGNTVSGPPRSQSQEFFDGAWSSFSSGFATFAAGATKVASKASENAVKIGSIAAQKAAEISGAVSEKVKDGTLIGELQTQVTTISTKVVDVSRRGVQDLSTLFAQKATTLETAEGAPNEKSSLLFATSSPSSRDSTQVDVSTKNQNPDCSDTPLLQQHDQPFSPEREEDGWNWSGGGNGGTSSPAKPTSQENNDNWNEWEAGDAWESVTSSPPQKSSKAKASASKSSSSTKQGSSKSSSAKSPPAKLSPTKSLSSKKKAGDEKLLIDFGEESSGKGGSSSHNDWESGWDDDNGWEPLESSSSGSRGYQRISTKAD</sequence>
<protein>
    <recommendedName>
        <fullName evidence="7">Arf-GAP domain-containing protein</fullName>
    </recommendedName>
</protein>
<feature type="compositionally biased region" description="Polar residues" evidence="6">
    <location>
        <begin position="160"/>
        <end position="176"/>
    </location>
</feature>
<evidence type="ECO:0000256" key="5">
    <source>
        <dbReference type="PROSITE-ProRule" id="PRU00288"/>
    </source>
</evidence>
<keyword evidence="4" id="KW-0862">Zinc</keyword>
<evidence type="ECO:0000313" key="9">
    <source>
        <dbReference type="Proteomes" id="UP001321473"/>
    </source>
</evidence>
<dbReference type="GO" id="GO:0000139">
    <property type="term" value="C:Golgi membrane"/>
    <property type="evidence" value="ECO:0007669"/>
    <property type="project" value="TreeGrafter"/>
</dbReference>
<name>A0AAQ4E2F3_AMBAM</name>
<dbReference type="SUPFAM" id="SSF57863">
    <property type="entry name" value="ArfGap/RecO-like zinc finger"/>
    <property type="match status" value="1"/>
</dbReference>
<organism evidence="8 9">
    <name type="scientific">Amblyomma americanum</name>
    <name type="common">Lone star tick</name>
    <dbReference type="NCBI Taxonomy" id="6943"/>
    <lineage>
        <taxon>Eukaryota</taxon>
        <taxon>Metazoa</taxon>
        <taxon>Ecdysozoa</taxon>
        <taxon>Arthropoda</taxon>
        <taxon>Chelicerata</taxon>
        <taxon>Arachnida</taxon>
        <taxon>Acari</taxon>
        <taxon>Parasitiformes</taxon>
        <taxon>Ixodida</taxon>
        <taxon>Ixodoidea</taxon>
        <taxon>Ixodidae</taxon>
        <taxon>Amblyomminae</taxon>
        <taxon>Amblyomma</taxon>
    </lineage>
</organism>
<evidence type="ECO:0000313" key="8">
    <source>
        <dbReference type="EMBL" id="KAK8768893.1"/>
    </source>
</evidence>
<evidence type="ECO:0000259" key="7">
    <source>
        <dbReference type="PROSITE" id="PS50115"/>
    </source>
</evidence>
<dbReference type="GO" id="GO:0030100">
    <property type="term" value="P:regulation of endocytosis"/>
    <property type="evidence" value="ECO:0007669"/>
    <property type="project" value="TreeGrafter"/>
</dbReference>
<dbReference type="SMART" id="SM00105">
    <property type="entry name" value="ArfGap"/>
    <property type="match status" value="1"/>
</dbReference>
<dbReference type="PANTHER" id="PTHR46395">
    <property type="entry name" value="ADP-RIBOSYLATION FACTOR GTPASE-ACTIVATING PROTEIN 1"/>
    <property type="match status" value="1"/>
</dbReference>
<feature type="compositionally biased region" description="Polar residues" evidence="6">
    <location>
        <begin position="368"/>
        <end position="395"/>
    </location>
</feature>
<evidence type="ECO:0000256" key="6">
    <source>
        <dbReference type="SAM" id="MobiDB-lite"/>
    </source>
</evidence>
<dbReference type="PROSITE" id="PS50115">
    <property type="entry name" value="ARFGAP"/>
    <property type="match status" value="1"/>
</dbReference>
<dbReference type="InterPro" id="IPR001164">
    <property type="entry name" value="ArfGAP_dom"/>
</dbReference>
<evidence type="ECO:0000256" key="1">
    <source>
        <dbReference type="ARBA" id="ARBA00022468"/>
    </source>
</evidence>
<feature type="compositionally biased region" description="Basic and acidic residues" evidence="6">
    <location>
        <begin position="178"/>
        <end position="188"/>
    </location>
</feature>